<keyword evidence="4" id="KW-1185">Reference proteome</keyword>
<evidence type="ECO:0000259" key="1">
    <source>
        <dbReference type="Pfam" id="PF00534"/>
    </source>
</evidence>
<gene>
    <name evidence="3" type="ORF">D3872_14235</name>
</gene>
<protein>
    <submittedName>
        <fullName evidence="3">Glycosyltransferase</fullName>
    </submittedName>
</protein>
<dbReference type="RefSeq" id="WP_119811394.1">
    <property type="nucleotide sequence ID" value="NZ_QYUP01000119.1"/>
</dbReference>
<organism evidence="3 4">
    <name type="scientific">Massilia cavernae</name>
    <dbReference type="NCBI Taxonomy" id="2320864"/>
    <lineage>
        <taxon>Bacteria</taxon>
        <taxon>Pseudomonadati</taxon>
        <taxon>Pseudomonadota</taxon>
        <taxon>Betaproteobacteria</taxon>
        <taxon>Burkholderiales</taxon>
        <taxon>Oxalobacteraceae</taxon>
        <taxon>Telluria group</taxon>
        <taxon>Massilia</taxon>
    </lineage>
</organism>
<evidence type="ECO:0000313" key="4">
    <source>
        <dbReference type="Proteomes" id="UP000284006"/>
    </source>
</evidence>
<dbReference type="Gene3D" id="3.40.50.2000">
    <property type="entry name" value="Glycogen Phosphorylase B"/>
    <property type="match status" value="2"/>
</dbReference>
<dbReference type="InterPro" id="IPR001296">
    <property type="entry name" value="Glyco_trans_1"/>
</dbReference>
<dbReference type="PANTHER" id="PTHR12526:SF627">
    <property type="entry name" value="D-RHAMNOSYLTRANSFERASE WBPZ"/>
    <property type="match status" value="1"/>
</dbReference>
<keyword evidence="3" id="KW-0808">Transferase</keyword>
<name>A0A418XS17_9BURK</name>
<dbReference type="GO" id="GO:0016757">
    <property type="term" value="F:glycosyltransferase activity"/>
    <property type="evidence" value="ECO:0007669"/>
    <property type="project" value="InterPro"/>
</dbReference>
<reference evidence="3 4" key="1">
    <citation type="submission" date="2018-09" db="EMBL/GenBank/DDBJ databases">
        <authorList>
            <person name="Zhu H."/>
        </authorList>
    </citation>
    <scope>NUCLEOTIDE SEQUENCE [LARGE SCALE GENOMIC DNA]</scope>
    <source>
        <strain evidence="3 4">K1S02-61</strain>
    </source>
</reference>
<evidence type="ECO:0000313" key="3">
    <source>
        <dbReference type="EMBL" id="RJG15278.1"/>
    </source>
</evidence>
<proteinExistence type="predicted"/>
<dbReference type="Proteomes" id="UP000284006">
    <property type="component" value="Unassembled WGS sequence"/>
</dbReference>
<dbReference type="CDD" id="cd03795">
    <property type="entry name" value="GT4_WfcD-like"/>
    <property type="match status" value="1"/>
</dbReference>
<evidence type="ECO:0000259" key="2">
    <source>
        <dbReference type="Pfam" id="PF13579"/>
    </source>
</evidence>
<dbReference type="PANTHER" id="PTHR12526">
    <property type="entry name" value="GLYCOSYLTRANSFERASE"/>
    <property type="match status" value="1"/>
</dbReference>
<dbReference type="SUPFAM" id="SSF53756">
    <property type="entry name" value="UDP-Glycosyltransferase/glycogen phosphorylase"/>
    <property type="match status" value="1"/>
</dbReference>
<sequence length="380" mass="42703">MRVLHFYKTYYPDSVGGIEQVIRQMCVGTGRLGVTNEVLTLTRAHDKFDFEFEGHRVRRVPLDFEIASNAFSMAAIGELARMAEEADVVHYHFPWPFMDLAHFIARIRKPTVVTYHSDIVRQKHLLRLYQPLKHRFLQSVDTIVATSPNYMASSQVLERYKEKARVITYGLDKSIYPAADQALMDKWRARLGERFFLFIGVLRYYKGLHILLDAMAKLDYPVVIVGAGPIEMELKEHAERLGLKNVVFLGALGEDDKVALLTLSYAVAFPSHLRSEAFGISLLEGAMYGKPMISSEIGTGTTYINVDGDTGLVVPPSDPQALGNAMRTLWENPDMAAAMGKRAEARYHELFTSSQMASSYTALYHELVARHVGLPQAAQA</sequence>
<feature type="domain" description="Glycosyltransferase subfamily 4-like N-terminal" evidence="2">
    <location>
        <begin position="16"/>
        <end position="170"/>
    </location>
</feature>
<comment type="caution">
    <text evidence="3">The sequence shown here is derived from an EMBL/GenBank/DDBJ whole genome shotgun (WGS) entry which is preliminary data.</text>
</comment>
<dbReference type="Pfam" id="PF13579">
    <property type="entry name" value="Glyco_trans_4_4"/>
    <property type="match status" value="1"/>
</dbReference>
<dbReference type="AlphaFoldDB" id="A0A418XS17"/>
<dbReference type="OrthoDB" id="9802525at2"/>
<accession>A0A418XS17</accession>
<dbReference type="InterPro" id="IPR028098">
    <property type="entry name" value="Glyco_trans_4-like_N"/>
</dbReference>
<feature type="domain" description="Glycosyl transferase family 1" evidence="1">
    <location>
        <begin position="184"/>
        <end position="345"/>
    </location>
</feature>
<dbReference type="Pfam" id="PF00534">
    <property type="entry name" value="Glycos_transf_1"/>
    <property type="match status" value="1"/>
</dbReference>
<dbReference type="EMBL" id="QYUP01000119">
    <property type="protein sequence ID" value="RJG15278.1"/>
    <property type="molecule type" value="Genomic_DNA"/>
</dbReference>